<protein>
    <submittedName>
        <fullName evidence="1">Uncharacterized protein</fullName>
    </submittedName>
</protein>
<dbReference type="EMBL" id="RDQH01000330">
    <property type="protein sequence ID" value="RXI00923.1"/>
    <property type="molecule type" value="Genomic_DNA"/>
</dbReference>
<organism evidence="1 2">
    <name type="scientific">Malus domestica</name>
    <name type="common">Apple</name>
    <name type="synonym">Pyrus malus</name>
    <dbReference type="NCBI Taxonomy" id="3750"/>
    <lineage>
        <taxon>Eukaryota</taxon>
        <taxon>Viridiplantae</taxon>
        <taxon>Streptophyta</taxon>
        <taxon>Embryophyta</taxon>
        <taxon>Tracheophyta</taxon>
        <taxon>Spermatophyta</taxon>
        <taxon>Magnoliopsida</taxon>
        <taxon>eudicotyledons</taxon>
        <taxon>Gunneridae</taxon>
        <taxon>Pentapetalae</taxon>
        <taxon>rosids</taxon>
        <taxon>fabids</taxon>
        <taxon>Rosales</taxon>
        <taxon>Rosaceae</taxon>
        <taxon>Amygdaloideae</taxon>
        <taxon>Maleae</taxon>
        <taxon>Malus</taxon>
    </lineage>
</organism>
<evidence type="ECO:0000313" key="2">
    <source>
        <dbReference type="Proteomes" id="UP000290289"/>
    </source>
</evidence>
<keyword evidence="2" id="KW-1185">Reference proteome</keyword>
<gene>
    <name evidence="1" type="ORF">DVH24_001157</name>
</gene>
<accession>A0A498K5H4</accession>
<proteinExistence type="predicted"/>
<sequence length="120" mass="13384">MLEDQVTNLVQRYLGNYVRGFNKEPSRSMSGKKNCELFCYLSINSVNFVWRKLAFGWWKVNYAETAISGTSWVIRNSSGWFQLGGGRGGVRAASSLAIKSMAVREALWAYVEKGASNCGV</sequence>
<comment type="caution">
    <text evidence="1">The sequence shown here is derived from an EMBL/GenBank/DDBJ whole genome shotgun (WGS) entry which is preliminary data.</text>
</comment>
<reference evidence="1 2" key="1">
    <citation type="submission" date="2018-10" db="EMBL/GenBank/DDBJ databases">
        <title>A high-quality apple genome assembly.</title>
        <authorList>
            <person name="Hu J."/>
        </authorList>
    </citation>
    <scope>NUCLEOTIDE SEQUENCE [LARGE SCALE GENOMIC DNA]</scope>
    <source>
        <strain evidence="2">cv. HFTH1</strain>
        <tissue evidence="1">Young leaf</tissue>
    </source>
</reference>
<dbReference type="AlphaFoldDB" id="A0A498K5H4"/>
<name>A0A498K5H4_MALDO</name>
<evidence type="ECO:0000313" key="1">
    <source>
        <dbReference type="EMBL" id="RXI00923.1"/>
    </source>
</evidence>
<dbReference type="Proteomes" id="UP000290289">
    <property type="component" value="Chromosome 4"/>
</dbReference>